<name>A0A0L6UCY2_9BASI</name>
<proteinExistence type="predicted"/>
<dbReference type="STRING" id="27349.A0A0L6UCY2"/>
<dbReference type="Gene3D" id="3.40.50.150">
    <property type="entry name" value="Vaccinia Virus protein VP39"/>
    <property type="match status" value="1"/>
</dbReference>
<protein>
    <submittedName>
        <fullName evidence="3">Uncharacterized protein</fullName>
    </submittedName>
</protein>
<feature type="binding site" evidence="2">
    <location>
        <position position="62"/>
    </location>
    <ligand>
        <name>S-adenosyl-L-methionine</name>
        <dbReference type="ChEBI" id="CHEBI:59789"/>
    </ligand>
</feature>
<dbReference type="PANTHER" id="PTHR13600:SF21">
    <property type="entry name" value="LEUCINE CARBOXYL METHYLTRANSFERASE 1"/>
    <property type="match status" value="1"/>
</dbReference>
<dbReference type="InterPro" id="IPR029063">
    <property type="entry name" value="SAM-dependent_MTases_sf"/>
</dbReference>
<dbReference type="Proteomes" id="UP000037035">
    <property type="component" value="Unassembled WGS sequence"/>
</dbReference>
<dbReference type="VEuPathDB" id="FungiDB:VP01_729g9"/>
<keyword evidence="4" id="KW-1185">Reference proteome</keyword>
<dbReference type="PIRSF" id="PIRSF016305">
    <property type="entry name" value="LCM_mtfrase"/>
    <property type="match status" value="1"/>
</dbReference>
<dbReference type="AlphaFoldDB" id="A0A0L6UCY2"/>
<dbReference type="SUPFAM" id="SSF53335">
    <property type="entry name" value="S-adenosyl-L-methionine-dependent methyltransferases"/>
    <property type="match status" value="1"/>
</dbReference>
<evidence type="ECO:0000313" key="3">
    <source>
        <dbReference type="EMBL" id="KNZ46414.1"/>
    </source>
</evidence>
<dbReference type="InterPro" id="IPR016651">
    <property type="entry name" value="LCMT1"/>
</dbReference>
<dbReference type="PANTHER" id="PTHR13600">
    <property type="entry name" value="LEUCINE CARBOXYL METHYLTRANSFERASE"/>
    <property type="match status" value="1"/>
</dbReference>
<evidence type="ECO:0000313" key="4">
    <source>
        <dbReference type="Proteomes" id="UP000037035"/>
    </source>
</evidence>
<keyword evidence="1 2" id="KW-0949">S-adenosyl-L-methionine</keyword>
<feature type="binding site" evidence="2">
    <location>
        <begin position="25"/>
        <end position="26"/>
    </location>
    <ligand>
        <name>S-adenosyl-L-methionine</name>
        <dbReference type="ChEBI" id="CHEBI:59789"/>
    </ligand>
</feature>
<comment type="caution">
    <text evidence="3">The sequence shown here is derived from an EMBL/GenBank/DDBJ whole genome shotgun (WGS) entry which is preliminary data.</text>
</comment>
<sequence>MFLLLIDNREDEDLLCENYCLLSADLRRPTELIEKLHTPITNKEQEEGGLLDRNAPTLILAELVFLYLSPEHTRHCLDSLTRFFHGPLMLVTYEALNLHDSFSSMMVQNLAGRGLCLAGFEYNDSVESQVSRMKAHGFLEVVSTDMKSLRTNNMTSMNGDGEEQEQEEWRRRWTAELARVRRLEFLDEVEELELILSHYALSWAIRADHSTSRTTTVGFYLPTF</sequence>
<evidence type="ECO:0000256" key="2">
    <source>
        <dbReference type="PIRSR" id="PIRSR016305-1"/>
    </source>
</evidence>
<evidence type="ECO:0000256" key="1">
    <source>
        <dbReference type="ARBA" id="ARBA00022691"/>
    </source>
</evidence>
<reference evidence="3 4" key="1">
    <citation type="submission" date="2015-08" db="EMBL/GenBank/DDBJ databases">
        <title>Next Generation Sequencing and Analysis of the Genome of Puccinia sorghi L Schw, the Causal Agent of Maize Common Rust.</title>
        <authorList>
            <person name="Rochi L."/>
            <person name="Burguener G."/>
            <person name="Darino M."/>
            <person name="Turjanski A."/>
            <person name="Kreff E."/>
            <person name="Dieguez M.J."/>
            <person name="Sacco F."/>
        </authorList>
    </citation>
    <scope>NUCLEOTIDE SEQUENCE [LARGE SCALE GENOMIC DNA]</scope>
    <source>
        <strain evidence="3 4">RO10H11247</strain>
    </source>
</reference>
<accession>A0A0L6UCY2</accession>
<gene>
    <name evidence="3" type="ORF">VP01_729g9</name>
</gene>
<dbReference type="GO" id="GO:0018423">
    <property type="term" value="F:protein C-terminal leucine carboxyl O-methyltransferase activity"/>
    <property type="evidence" value="ECO:0007669"/>
    <property type="project" value="TreeGrafter"/>
</dbReference>
<dbReference type="EMBL" id="LAVV01012716">
    <property type="protein sequence ID" value="KNZ46414.1"/>
    <property type="molecule type" value="Genomic_DNA"/>
</dbReference>
<organism evidence="3 4">
    <name type="scientific">Puccinia sorghi</name>
    <dbReference type="NCBI Taxonomy" id="27349"/>
    <lineage>
        <taxon>Eukaryota</taxon>
        <taxon>Fungi</taxon>
        <taxon>Dikarya</taxon>
        <taxon>Basidiomycota</taxon>
        <taxon>Pucciniomycotina</taxon>
        <taxon>Pucciniomycetes</taxon>
        <taxon>Pucciniales</taxon>
        <taxon>Pucciniaceae</taxon>
        <taxon>Puccinia</taxon>
    </lineage>
</organism>
<dbReference type="OrthoDB" id="203237at2759"/>